<dbReference type="Pfam" id="PF07561">
    <property type="entry name" value="DUF1540"/>
    <property type="match status" value="1"/>
</dbReference>
<dbReference type="Proteomes" id="UP001519342">
    <property type="component" value="Unassembled WGS sequence"/>
</dbReference>
<name>A0ABS4GD06_9FIRM</name>
<reference evidence="2 3" key="1">
    <citation type="submission" date="2021-03" db="EMBL/GenBank/DDBJ databases">
        <title>Genomic Encyclopedia of Type Strains, Phase IV (KMG-IV): sequencing the most valuable type-strain genomes for metagenomic binning, comparative biology and taxonomic classification.</title>
        <authorList>
            <person name="Goeker M."/>
        </authorList>
    </citation>
    <scope>NUCLEOTIDE SEQUENCE [LARGE SCALE GENOMIC DNA]</scope>
    <source>
        <strain evidence="2 3">DSM 24004</strain>
    </source>
</reference>
<dbReference type="RefSeq" id="WP_209511304.1">
    <property type="nucleotide sequence ID" value="NZ_JAGGKS010000003.1"/>
</dbReference>
<gene>
    <name evidence="2" type="ORF">J2Z76_001439</name>
</gene>
<keyword evidence="3" id="KW-1185">Reference proteome</keyword>
<dbReference type="EMBL" id="JAGGKS010000003">
    <property type="protein sequence ID" value="MBP1925580.1"/>
    <property type="molecule type" value="Genomic_DNA"/>
</dbReference>
<organism evidence="2 3">
    <name type="scientific">Sedimentibacter acidaminivorans</name>
    <dbReference type="NCBI Taxonomy" id="913099"/>
    <lineage>
        <taxon>Bacteria</taxon>
        <taxon>Bacillati</taxon>
        <taxon>Bacillota</taxon>
        <taxon>Tissierellia</taxon>
        <taxon>Sedimentibacter</taxon>
    </lineage>
</organism>
<protein>
    <recommendedName>
        <fullName evidence="1">DUF1540 domain-containing protein</fullName>
    </recommendedName>
</protein>
<sequence length="61" mass="6794">MEIKGSNMSTTNPGVKCVVNTCHYYADGDHCTAQKIEVQHKNAKNSQETDCATFKPNNSFR</sequence>
<proteinExistence type="predicted"/>
<feature type="domain" description="DUF1540" evidence="1">
    <location>
        <begin position="15"/>
        <end position="54"/>
    </location>
</feature>
<comment type="caution">
    <text evidence="2">The sequence shown here is derived from an EMBL/GenBank/DDBJ whole genome shotgun (WGS) entry which is preliminary data.</text>
</comment>
<accession>A0ABS4GD06</accession>
<dbReference type="InterPro" id="IPR011437">
    <property type="entry name" value="DUF1540"/>
</dbReference>
<evidence type="ECO:0000313" key="3">
    <source>
        <dbReference type="Proteomes" id="UP001519342"/>
    </source>
</evidence>
<evidence type="ECO:0000313" key="2">
    <source>
        <dbReference type="EMBL" id="MBP1925580.1"/>
    </source>
</evidence>
<evidence type="ECO:0000259" key="1">
    <source>
        <dbReference type="Pfam" id="PF07561"/>
    </source>
</evidence>